<evidence type="ECO:0000256" key="7">
    <source>
        <dbReference type="PROSITE-ProRule" id="PRU00433"/>
    </source>
</evidence>
<dbReference type="GO" id="GO:0046872">
    <property type="term" value="F:metal ion binding"/>
    <property type="evidence" value="ECO:0007669"/>
    <property type="project" value="UniProtKB-KW"/>
</dbReference>
<evidence type="ECO:0000256" key="2">
    <source>
        <dbReference type="ARBA" id="ARBA00022617"/>
    </source>
</evidence>
<proteinExistence type="predicted"/>
<feature type="domain" description="Cytochrome c" evidence="8">
    <location>
        <begin position="280"/>
        <end position="414"/>
    </location>
</feature>
<feature type="domain" description="Cytochrome c" evidence="8">
    <location>
        <begin position="433"/>
        <end position="574"/>
    </location>
</feature>
<dbReference type="PANTHER" id="PTHR30600:SF10">
    <property type="entry name" value="BLL6722 PROTEIN"/>
    <property type="match status" value="1"/>
</dbReference>
<keyword evidence="5" id="KW-0560">Oxidoreductase</keyword>
<dbReference type="GO" id="GO:0004130">
    <property type="term" value="F:cytochrome-c peroxidase activity"/>
    <property type="evidence" value="ECO:0007669"/>
    <property type="project" value="TreeGrafter"/>
</dbReference>
<dbReference type="InterPro" id="IPR051395">
    <property type="entry name" value="Cytochrome_c_Peroxidase/MauG"/>
</dbReference>
<comment type="caution">
    <text evidence="9">The sequence shown here is derived from an EMBL/GenBank/DDBJ whole genome shotgun (WGS) entry which is preliminary data.</text>
</comment>
<evidence type="ECO:0000313" key="10">
    <source>
        <dbReference type="Proteomes" id="UP000598271"/>
    </source>
</evidence>
<evidence type="ECO:0000259" key="8">
    <source>
        <dbReference type="PROSITE" id="PS51007"/>
    </source>
</evidence>
<dbReference type="InterPro" id="IPR009056">
    <property type="entry name" value="Cyt_c-like_dom"/>
</dbReference>
<reference evidence="9 10" key="1">
    <citation type="journal article" date="2014" name="Int. J. Syst. Evol. Microbiol.">
        <title>Complete genome sequence of Corynebacterium casei LMG S-19264T (=DSM 44701T), isolated from a smear-ripened cheese.</title>
        <authorList>
            <consortium name="US DOE Joint Genome Institute (JGI-PGF)"/>
            <person name="Walter F."/>
            <person name="Albersmeier A."/>
            <person name="Kalinowski J."/>
            <person name="Ruckert C."/>
        </authorList>
    </citation>
    <scope>NUCLEOTIDE SEQUENCE [LARGE SCALE GENOMIC DNA]</scope>
    <source>
        <strain evidence="9 10">KCTC 12866</strain>
    </source>
</reference>
<comment type="subcellular location">
    <subcellularLocation>
        <location evidence="1">Cell envelope</location>
    </subcellularLocation>
</comment>
<accession>A0A8J3DB95</accession>
<evidence type="ECO:0000256" key="4">
    <source>
        <dbReference type="ARBA" id="ARBA00022729"/>
    </source>
</evidence>
<dbReference type="GO" id="GO:0020037">
    <property type="term" value="F:heme binding"/>
    <property type="evidence" value="ECO:0007669"/>
    <property type="project" value="InterPro"/>
</dbReference>
<keyword evidence="6 7" id="KW-0408">Iron</keyword>
<name>A0A8J3DB95_9BACT</name>
<dbReference type="Gene3D" id="1.20.1420.20">
    <property type="entry name" value="M75 peptidase, HXXE motif"/>
    <property type="match status" value="1"/>
</dbReference>
<dbReference type="AlphaFoldDB" id="A0A8J3DB95"/>
<dbReference type="InterPro" id="IPR038352">
    <property type="entry name" value="Imelysin_sf"/>
</dbReference>
<dbReference type="Pfam" id="PF03150">
    <property type="entry name" value="CCP_MauG"/>
    <property type="match status" value="1"/>
</dbReference>
<keyword evidence="9" id="KW-0575">Peroxidase</keyword>
<dbReference type="Proteomes" id="UP000598271">
    <property type="component" value="Unassembled WGS sequence"/>
</dbReference>
<dbReference type="Gene3D" id="1.10.760.10">
    <property type="entry name" value="Cytochrome c-like domain"/>
    <property type="match status" value="2"/>
</dbReference>
<evidence type="ECO:0000256" key="1">
    <source>
        <dbReference type="ARBA" id="ARBA00004196"/>
    </source>
</evidence>
<gene>
    <name evidence="9" type="ORF">GCM10007390_45420</name>
</gene>
<dbReference type="PANTHER" id="PTHR30600">
    <property type="entry name" value="CYTOCHROME C PEROXIDASE-RELATED"/>
    <property type="match status" value="1"/>
</dbReference>
<dbReference type="InterPro" id="IPR036909">
    <property type="entry name" value="Cyt_c-like_dom_sf"/>
</dbReference>
<dbReference type="SUPFAM" id="SSF46626">
    <property type="entry name" value="Cytochrome c"/>
    <property type="match status" value="2"/>
</dbReference>
<evidence type="ECO:0000256" key="3">
    <source>
        <dbReference type="ARBA" id="ARBA00022723"/>
    </source>
</evidence>
<keyword evidence="3 7" id="KW-0479">Metal-binding</keyword>
<dbReference type="InterPro" id="IPR004852">
    <property type="entry name" value="Di-haem_cyt_c_peroxidsae"/>
</dbReference>
<dbReference type="PROSITE" id="PS51007">
    <property type="entry name" value="CYTC"/>
    <property type="match status" value="2"/>
</dbReference>
<sequence length="586" mass="65697">MILNCQPESTPVERAKVLFTQDLEVLETLVNGPLLTLAEHGSDEDSLRAAFYECRLAYKKIEHLTEYYFPVTSRILNGPPLPEYELDENKAFAPGGLQVVEEMLFPFEPGTRAELVKEVRKMQPELRRCRELWTVTEVTEAHLLDAIRLQLFRDITLGVSGFDTPICQKAIPELTTNLESLQRYVDLFAMEEGAGLDLLFEKAIVFTRKNPDFDTFDRLTFISDYINPLTGQLVDFQNALGFAPLKDLTPLRGDTRTLFDRNLFDPDFYTGDANAFTNESKVALGEKLFHEVRLSAGNVRSCASCHQPDKAFTDGLPQSVGLKGTAVARNAPTLFYAALQERHFYDQRASSLEAQSQDVIQNHDEMHGSLPEACAKLMKDSDYVLMFKKAFPSIDDIQPAHVMNALASYERTLLPFDSRFDRYMRGDKTVLNGAEKRGFNLFMGKAKCGTCHFMPIFNGTVPPTFVHSESEVLGVMTAPGSGKLDPDQGRGADYPAMPDLNRAFKIPTVRNVALTAPYMHNGAYQTLEQVIDFYDHGGAVGFGLNLPNQTLPADSLRLDAREKSDLVAFMEALTDLELRRNKIAQK</sequence>
<keyword evidence="4" id="KW-0732">Signal</keyword>
<protein>
    <submittedName>
        <fullName evidence="9">Cytochrome-c peroxidase</fullName>
    </submittedName>
</protein>
<keyword evidence="10" id="KW-1185">Reference proteome</keyword>
<dbReference type="EMBL" id="BMXF01000006">
    <property type="protein sequence ID" value="GHB85057.1"/>
    <property type="molecule type" value="Genomic_DNA"/>
</dbReference>
<evidence type="ECO:0000256" key="6">
    <source>
        <dbReference type="ARBA" id="ARBA00023004"/>
    </source>
</evidence>
<organism evidence="9 10">
    <name type="scientific">Persicitalea jodogahamensis</name>
    <dbReference type="NCBI Taxonomy" id="402147"/>
    <lineage>
        <taxon>Bacteria</taxon>
        <taxon>Pseudomonadati</taxon>
        <taxon>Bacteroidota</taxon>
        <taxon>Cytophagia</taxon>
        <taxon>Cytophagales</taxon>
        <taxon>Spirosomataceae</taxon>
        <taxon>Persicitalea</taxon>
    </lineage>
</organism>
<keyword evidence="2 7" id="KW-0349">Heme</keyword>
<dbReference type="GO" id="GO:0009055">
    <property type="term" value="F:electron transfer activity"/>
    <property type="evidence" value="ECO:0007669"/>
    <property type="project" value="InterPro"/>
</dbReference>
<dbReference type="GO" id="GO:0030313">
    <property type="term" value="C:cell envelope"/>
    <property type="evidence" value="ECO:0007669"/>
    <property type="project" value="UniProtKB-SubCell"/>
</dbReference>
<evidence type="ECO:0000256" key="5">
    <source>
        <dbReference type="ARBA" id="ARBA00023002"/>
    </source>
</evidence>
<evidence type="ECO:0000313" key="9">
    <source>
        <dbReference type="EMBL" id="GHB85057.1"/>
    </source>
</evidence>